<dbReference type="PANTHER" id="PTHR37984">
    <property type="entry name" value="PROTEIN CBG26694"/>
    <property type="match status" value="1"/>
</dbReference>
<accession>A0A9Q3JKF3</accession>
<comment type="caution">
    <text evidence="8">The sequence shown here is derived from an EMBL/GenBank/DDBJ whole genome shotgun (WGS) entry which is preliminary data.</text>
</comment>
<evidence type="ECO:0000313" key="9">
    <source>
        <dbReference type="Proteomes" id="UP000765509"/>
    </source>
</evidence>
<evidence type="ECO:0000313" key="8">
    <source>
        <dbReference type="EMBL" id="MBW0564087.1"/>
    </source>
</evidence>
<dbReference type="GO" id="GO:0016787">
    <property type="term" value="F:hydrolase activity"/>
    <property type="evidence" value="ECO:0007669"/>
    <property type="project" value="UniProtKB-KW"/>
</dbReference>
<dbReference type="GO" id="GO:0004519">
    <property type="term" value="F:endonuclease activity"/>
    <property type="evidence" value="ECO:0007669"/>
    <property type="project" value="UniProtKB-KW"/>
</dbReference>
<keyword evidence="4" id="KW-0255">Endonuclease</keyword>
<evidence type="ECO:0000256" key="6">
    <source>
        <dbReference type="ARBA" id="ARBA00022918"/>
    </source>
</evidence>
<gene>
    <name evidence="8" type="ORF">O181_103802</name>
</gene>
<protein>
    <recommendedName>
        <fullName evidence="7">Reverse transcriptase RNase H-like domain-containing protein</fullName>
    </recommendedName>
</protein>
<sequence>MPDFKLPFNLDIDASVDGLGAALHQLQIISDKPVEGPICFISMQIKPTEANQGTSQMEFLCLFWALEKLNYFLEVCVFEVIKDCTTVKSLSNMKKSNRNMLRWKIAIQEYRGNMTIVHKGGNIGKNADGLSGWPLPNDIYNPAYVPEEAFPQILIKVISVTYLNTTFFDEVRNSYTLDENCSILFRFLTKDCKDNSFIHLLDEIWKK</sequence>
<dbReference type="InterPro" id="IPR050951">
    <property type="entry name" value="Retrovirus_Pol_polyprotein"/>
</dbReference>
<dbReference type="EMBL" id="AVOT02075301">
    <property type="protein sequence ID" value="MBW0564087.1"/>
    <property type="molecule type" value="Genomic_DNA"/>
</dbReference>
<evidence type="ECO:0000259" key="7">
    <source>
        <dbReference type="Pfam" id="PF17917"/>
    </source>
</evidence>
<feature type="domain" description="Reverse transcriptase RNase H-like" evidence="7">
    <location>
        <begin position="3"/>
        <end position="110"/>
    </location>
</feature>
<proteinExistence type="predicted"/>
<evidence type="ECO:0000256" key="5">
    <source>
        <dbReference type="ARBA" id="ARBA00022801"/>
    </source>
</evidence>
<dbReference type="OrthoDB" id="2194544at2759"/>
<evidence type="ECO:0000256" key="3">
    <source>
        <dbReference type="ARBA" id="ARBA00022722"/>
    </source>
</evidence>
<keyword evidence="2" id="KW-0548">Nucleotidyltransferase</keyword>
<dbReference type="Proteomes" id="UP000765509">
    <property type="component" value="Unassembled WGS sequence"/>
</dbReference>
<dbReference type="GO" id="GO:0003964">
    <property type="term" value="F:RNA-directed DNA polymerase activity"/>
    <property type="evidence" value="ECO:0007669"/>
    <property type="project" value="UniProtKB-KW"/>
</dbReference>
<keyword evidence="1" id="KW-0808">Transferase</keyword>
<dbReference type="InterPro" id="IPR043502">
    <property type="entry name" value="DNA/RNA_pol_sf"/>
</dbReference>
<keyword evidence="6" id="KW-0695">RNA-directed DNA polymerase</keyword>
<organism evidence="8 9">
    <name type="scientific">Austropuccinia psidii MF-1</name>
    <dbReference type="NCBI Taxonomy" id="1389203"/>
    <lineage>
        <taxon>Eukaryota</taxon>
        <taxon>Fungi</taxon>
        <taxon>Dikarya</taxon>
        <taxon>Basidiomycota</taxon>
        <taxon>Pucciniomycotina</taxon>
        <taxon>Pucciniomycetes</taxon>
        <taxon>Pucciniales</taxon>
        <taxon>Sphaerophragmiaceae</taxon>
        <taxon>Austropuccinia</taxon>
    </lineage>
</organism>
<keyword evidence="9" id="KW-1185">Reference proteome</keyword>
<dbReference type="SUPFAM" id="SSF56672">
    <property type="entry name" value="DNA/RNA polymerases"/>
    <property type="match status" value="1"/>
</dbReference>
<dbReference type="Pfam" id="PF17917">
    <property type="entry name" value="RT_RNaseH"/>
    <property type="match status" value="1"/>
</dbReference>
<reference evidence="8" key="1">
    <citation type="submission" date="2021-03" db="EMBL/GenBank/DDBJ databases">
        <title>Draft genome sequence of rust myrtle Austropuccinia psidii MF-1, a brazilian biotype.</title>
        <authorList>
            <person name="Quecine M.C."/>
            <person name="Pachon D.M.R."/>
            <person name="Bonatelli M.L."/>
            <person name="Correr F.H."/>
            <person name="Franceschini L.M."/>
            <person name="Leite T.F."/>
            <person name="Margarido G.R.A."/>
            <person name="Almeida C.A."/>
            <person name="Ferrarezi J.A."/>
            <person name="Labate C.A."/>
        </authorList>
    </citation>
    <scope>NUCLEOTIDE SEQUENCE</scope>
    <source>
        <strain evidence="8">MF-1</strain>
    </source>
</reference>
<dbReference type="PANTHER" id="PTHR37984:SF5">
    <property type="entry name" value="PROTEIN NYNRIN-LIKE"/>
    <property type="match status" value="1"/>
</dbReference>
<keyword evidence="3" id="KW-0540">Nuclease</keyword>
<name>A0A9Q3JKF3_9BASI</name>
<evidence type="ECO:0000256" key="4">
    <source>
        <dbReference type="ARBA" id="ARBA00022759"/>
    </source>
</evidence>
<keyword evidence="5" id="KW-0378">Hydrolase</keyword>
<dbReference type="AlphaFoldDB" id="A0A9Q3JKF3"/>
<dbReference type="InterPro" id="IPR041373">
    <property type="entry name" value="RT_RNaseH"/>
</dbReference>
<evidence type="ECO:0000256" key="1">
    <source>
        <dbReference type="ARBA" id="ARBA00022679"/>
    </source>
</evidence>
<evidence type="ECO:0000256" key="2">
    <source>
        <dbReference type="ARBA" id="ARBA00022695"/>
    </source>
</evidence>